<keyword evidence="4 11" id="KW-1003">Cell membrane</keyword>
<keyword evidence="10 11" id="KW-0472">Membrane</keyword>
<dbReference type="PIRSF" id="PIRSF006648">
    <property type="entry name" value="DrrB"/>
    <property type="match status" value="1"/>
</dbReference>
<evidence type="ECO:0000256" key="10">
    <source>
        <dbReference type="ARBA" id="ARBA00023136"/>
    </source>
</evidence>
<protein>
    <recommendedName>
        <fullName evidence="11">Transport permease protein</fullName>
    </recommendedName>
</protein>
<dbReference type="InterPro" id="IPR000412">
    <property type="entry name" value="ABC_2_transport"/>
</dbReference>
<dbReference type="InterPro" id="IPR047817">
    <property type="entry name" value="ABC2_TM_bact-type"/>
</dbReference>
<comment type="caution">
    <text evidence="13">The sequence shown here is derived from an EMBL/GenBank/DDBJ whole genome shotgun (WGS) entry which is preliminary data.</text>
</comment>
<keyword evidence="5" id="KW-0762">Sugar transport</keyword>
<evidence type="ECO:0000256" key="2">
    <source>
        <dbReference type="ARBA" id="ARBA00007783"/>
    </source>
</evidence>
<evidence type="ECO:0000256" key="3">
    <source>
        <dbReference type="ARBA" id="ARBA00022448"/>
    </source>
</evidence>
<sequence length="266" mass="30140">MNKPILNQTPRTSLQVLRDVTFGLLIRELKTRFGSYRLGYAWALLDPLLMISLFSVVFGMRSQSGFGGVPAQVFITAGYLPFMFFNKVVTQLKSAVNANMGLFCYRQVTPFATFVARFMLEVMVGMVVGCILVLGLLWFGFDAIPADLLKVILGYLLLMVFSFSLGIIFCVLSNLFQEANKFLDLLMMPLMFISCVMNPLVAIPPQYQHWFLWNPLVHASELIRSGWIAGYNSPNVSWVYFSSVTLILLTFAMSCYRLNRRRLIAS</sequence>
<keyword evidence="7" id="KW-0972">Capsule biogenesis/degradation</keyword>
<dbReference type="PANTHER" id="PTHR30413">
    <property type="entry name" value="INNER MEMBRANE TRANSPORT PERMEASE"/>
    <property type="match status" value="1"/>
</dbReference>
<evidence type="ECO:0000256" key="1">
    <source>
        <dbReference type="ARBA" id="ARBA00004651"/>
    </source>
</evidence>
<feature type="transmembrane region" description="Helical" evidence="11">
    <location>
        <begin position="237"/>
        <end position="256"/>
    </location>
</feature>
<organism evidence="13 14">
    <name type="scientific">Aeromonas bestiarum</name>
    <dbReference type="NCBI Taxonomy" id="105751"/>
    <lineage>
        <taxon>Bacteria</taxon>
        <taxon>Pseudomonadati</taxon>
        <taxon>Pseudomonadota</taxon>
        <taxon>Gammaproteobacteria</taxon>
        <taxon>Aeromonadales</taxon>
        <taxon>Aeromonadaceae</taxon>
        <taxon>Aeromonas</taxon>
    </lineage>
</organism>
<comment type="similarity">
    <text evidence="2 11">Belongs to the ABC-2 integral membrane protein family.</text>
</comment>
<keyword evidence="14" id="KW-1185">Reference proteome</keyword>
<feature type="transmembrane region" description="Helical" evidence="11">
    <location>
        <begin position="182"/>
        <end position="203"/>
    </location>
</feature>
<evidence type="ECO:0000313" key="13">
    <source>
        <dbReference type="EMBL" id="MDM5070525.1"/>
    </source>
</evidence>
<evidence type="ECO:0000256" key="8">
    <source>
        <dbReference type="ARBA" id="ARBA00022989"/>
    </source>
</evidence>
<evidence type="ECO:0000256" key="5">
    <source>
        <dbReference type="ARBA" id="ARBA00022597"/>
    </source>
</evidence>
<feature type="transmembrane region" description="Helical" evidence="11">
    <location>
        <begin position="40"/>
        <end position="60"/>
    </location>
</feature>
<dbReference type="PRINTS" id="PR00164">
    <property type="entry name" value="ABC2TRNSPORT"/>
</dbReference>
<dbReference type="PROSITE" id="PS51012">
    <property type="entry name" value="ABC_TM2"/>
    <property type="match status" value="1"/>
</dbReference>
<evidence type="ECO:0000256" key="9">
    <source>
        <dbReference type="ARBA" id="ARBA00023047"/>
    </source>
</evidence>
<keyword evidence="8 11" id="KW-1133">Transmembrane helix</keyword>
<reference evidence="13" key="1">
    <citation type="submission" date="2024-05" db="EMBL/GenBank/DDBJ databases">
        <title>WGS of Aeromonas isolates.</title>
        <authorList>
            <person name="Lee H."/>
        </authorList>
    </citation>
    <scope>NUCLEOTIDE SEQUENCE</scope>
    <source>
        <strain evidence="13">SU58-3</strain>
    </source>
</reference>
<proteinExistence type="inferred from homology"/>
<evidence type="ECO:0000313" key="14">
    <source>
        <dbReference type="Proteomes" id="UP001168107"/>
    </source>
</evidence>
<evidence type="ECO:0000256" key="6">
    <source>
        <dbReference type="ARBA" id="ARBA00022692"/>
    </source>
</evidence>
<dbReference type="InterPro" id="IPR013525">
    <property type="entry name" value="ABC2_TM"/>
</dbReference>
<keyword evidence="3 11" id="KW-0813">Transport</keyword>
<dbReference type="Proteomes" id="UP001168107">
    <property type="component" value="Unassembled WGS sequence"/>
</dbReference>
<keyword evidence="6 11" id="KW-0812">Transmembrane</keyword>
<evidence type="ECO:0000259" key="12">
    <source>
        <dbReference type="PROSITE" id="PS51012"/>
    </source>
</evidence>
<dbReference type="EMBL" id="JAOPLL010000001">
    <property type="protein sequence ID" value="MDM5070525.1"/>
    <property type="molecule type" value="Genomic_DNA"/>
</dbReference>
<gene>
    <name evidence="13" type="ORF">OB935_01495</name>
</gene>
<dbReference type="PANTHER" id="PTHR30413:SF10">
    <property type="entry name" value="CAPSULE POLYSACCHARIDE EXPORT INNER-MEMBRANE PROTEIN CTRC"/>
    <property type="match status" value="1"/>
</dbReference>
<keyword evidence="9" id="KW-0625">Polysaccharide transport</keyword>
<feature type="domain" description="ABC transmembrane type-2" evidence="12">
    <location>
        <begin position="38"/>
        <end position="259"/>
    </location>
</feature>
<accession>A0ABT7PU07</accession>
<feature type="transmembrane region" description="Helical" evidence="11">
    <location>
        <begin position="66"/>
        <end position="85"/>
    </location>
</feature>
<dbReference type="Pfam" id="PF01061">
    <property type="entry name" value="ABC2_membrane"/>
    <property type="match status" value="1"/>
</dbReference>
<evidence type="ECO:0000256" key="11">
    <source>
        <dbReference type="RuleBase" id="RU361157"/>
    </source>
</evidence>
<evidence type="ECO:0000256" key="7">
    <source>
        <dbReference type="ARBA" id="ARBA00022903"/>
    </source>
</evidence>
<evidence type="ECO:0000256" key="4">
    <source>
        <dbReference type="ARBA" id="ARBA00022475"/>
    </source>
</evidence>
<feature type="transmembrane region" description="Helical" evidence="11">
    <location>
        <begin position="152"/>
        <end position="175"/>
    </location>
</feature>
<name>A0ABT7PU07_9GAMM</name>
<feature type="transmembrane region" description="Helical" evidence="11">
    <location>
        <begin position="118"/>
        <end position="140"/>
    </location>
</feature>
<comment type="subcellular location">
    <subcellularLocation>
        <location evidence="11">Cell inner membrane</location>
        <topology evidence="11">Multi-pass membrane protein</topology>
    </subcellularLocation>
    <subcellularLocation>
        <location evidence="1">Cell membrane</location>
        <topology evidence="1">Multi-pass membrane protein</topology>
    </subcellularLocation>
</comment>
<dbReference type="RefSeq" id="WP_290016915.1">
    <property type="nucleotide sequence ID" value="NZ_JAOPLL010000001.1"/>
</dbReference>